<dbReference type="KEGG" id="bid:Bind_3096"/>
<evidence type="ECO:0000313" key="1">
    <source>
        <dbReference type="EMBL" id="ACB96657.1"/>
    </source>
</evidence>
<name>B2IC60_BEII9</name>
<dbReference type="eggNOG" id="COG1392">
    <property type="taxonomic scope" value="Bacteria"/>
</dbReference>
<keyword evidence="2" id="KW-1185">Reference proteome</keyword>
<dbReference type="HOGENOM" id="CLU_425569_0_0_5"/>
<dbReference type="Proteomes" id="UP000001695">
    <property type="component" value="Chromosome"/>
</dbReference>
<proteinExistence type="predicted"/>
<organism evidence="1 2">
    <name type="scientific">Beijerinckia indica subsp. indica (strain ATCC 9039 / DSM 1715 / NCIMB 8712)</name>
    <dbReference type="NCBI Taxonomy" id="395963"/>
    <lineage>
        <taxon>Bacteria</taxon>
        <taxon>Pseudomonadati</taxon>
        <taxon>Pseudomonadota</taxon>
        <taxon>Alphaproteobacteria</taxon>
        <taxon>Hyphomicrobiales</taxon>
        <taxon>Beijerinckiaceae</taxon>
        <taxon>Beijerinckia</taxon>
    </lineage>
</organism>
<gene>
    <name evidence="1" type="ordered locus">Bind_3096</name>
</gene>
<evidence type="ECO:0000313" key="2">
    <source>
        <dbReference type="Proteomes" id="UP000001695"/>
    </source>
</evidence>
<dbReference type="RefSeq" id="WP_012386005.1">
    <property type="nucleotide sequence ID" value="NC_010581.1"/>
</dbReference>
<reference evidence="2" key="1">
    <citation type="submission" date="2008-03" db="EMBL/GenBank/DDBJ databases">
        <title>Complete sequence of chromosome of Beijerinckia indica subsp. indica ATCC 9039.</title>
        <authorList>
            <consortium name="US DOE Joint Genome Institute"/>
            <person name="Copeland A."/>
            <person name="Lucas S."/>
            <person name="Lapidus A."/>
            <person name="Glavina del Rio T."/>
            <person name="Dalin E."/>
            <person name="Tice H."/>
            <person name="Bruce D."/>
            <person name="Goodwin L."/>
            <person name="Pitluck S."/>
            <person name="LaButti K."/>
            <person name="Schmutz J."/>
            <person name="Larimer F."/>
            <person name="Land M."/>
            <person name="Hauser L."/>
            <person name="Kyrpides N."/>
            <person name="Mikhailova N."/>
            <person name="Dunfield P.F."/>
            <person name="Dedysh S.N."/>
            <person name="Liesack W."/>
            <person name="Saw J.H."/>
            <person name="Alam M."/>
            <person name="Chen Y."/>
            <person name="Murrell J.C."/>
            <person name="Richardson P."/>
        </authorList>
    </citation>
    <scope>NUCLEOTIDE SEQUENCE [LARGE SCALE GENOMIC DNA]</scope>
    <source>
        <strain evidence="2">ATCC 9039 / DSM 1715 / NCIMB 8712</strain>
    </source>
</reference>
<dbReference type="STRING" id="395963.Bind_3096"/>
<dbReference type="OrthoDB" id="7244081at2"/>
<dbReference type="InterPro" id="IPR038078">
    <property type="entry name" value="PhoU-like_sf"/>
</dbReference>
<protein>
    <submittedName>
        <fullName evidence="1">Uncharacterized protein</fullName>
    </submittedName>
</protein>
<dbReference type="EMBL" id="CP001016">
    <property type="protein sequence ID" value="ACB96657.1"/>
    <property type="molecule type" value="Genomic_DNA"/>
</dbReference>
<dbReference type="AlphaFoldDB" id="B2IC60"/>
<sequence>MKSDIIERLGESEILLPSLIQDGLHANDQVKLRLAVLQAAARRAQNPTVPPFDLQDECRAAGIDPLPMETLVQNARLVDPGRISAPGLDTLAAAIWQDVTTMANSVKAGDQTAGEAGLARLAALQAALKDKPENQGPADTMAVTRIAQLGALSAHHEDSLHRLVMDLHKALNQLAAAHAEEICAGAHVYGLTPEDRPLVEAFMRGLESTRKLKFNHPGLATTAMRSTGKLVIQNDIGETEAHVVVITIDPAAVTITYTDVHLDRARFFANLFDAFAVQWSGLERKDAQGIGDEEPFYLTTGRFAAVDQAHRSAFLAALGSSLVFLIDWNKARKLLRTWMSKADAGHILEWAARNRFGHRAFLELGGGDLIASAVRNTTPTRIGFGERLDHALGREAAVDFLKNALRVASETLLAGSSVRLARDRIEADLMRRLQSVDSSLLSIVVRQAGLARDIADAIAHLIAARSKGQAIDADRAAANARHIEEKADRMAVAARVEIARLNADRAIESLVNRVEETIDEFEQAAFIASLIPEDLPADLLKPLGDLSAAAVGSTQAMAIGAVAAMDVPQGQRVDTEDALEACVQLADYEHRADEAERTLTRLVLRGSFDLRTSLSVMELARALERATDRLAGAGGLLRDHVLADLSK</sequence>
<accession>B2IC60</accession>
<reference evidence="1 2" key="2">
    <citation type="journal article" date="2010" name="J. Bacteriol.">
        <title>Complete genome sequence of Beijerinckia indica subsp. indica.</title>
        <authorList>
            <person name="Tamas I."/>
            <person name="Dedysh S.N."/>
            <person name="Liesack W."/>
            <person name="Stott M.B."/>
            <person name="Alam M."/>
            <person name="Murrell J.C."/>
            <person name="Dunfield P.F."/>
        </authorList>
    </citation>
    <scope>NUCLEOTIDE SEQUENCE [LARGE SCALE GENOMIC DNA]</scope>
    <source>
        <strain evidence="2">ATCC 9039 / DSM 1715 / NCIMB 8712</strain>
    </source>
</reference>
<dbReference type="Gene3D" id="1.20.58.220">
    <property type="entry name" value="Phosphate transport system protein phou homolog 2, domain 2"/>
    <property type="match status" value="1"/>
</dbReference>